<sequence length="287" mass="33917">MGKNNLPNFLCIGAQKAGTTWLDKQLRAHPKIWMPPMKEVHYFDYVYNQDFRRWITWHLRSTLRRELKKVTDSSKSIDWDKVSYLSSIMTHEEKFTDDWYKNIFSASPGDAISGEITPEYCTIGRKGIQHIRELCGEVKIIYIIRDPVSRAWSQLKMNMVRNGDYHKAVNKNKKIKDMSYFRKNLRHPSIENRGDYRSYIPEWDVFSENIKYIPFKRIKSEPNVVLQEVSGFIGLESGFEFVDASKTVHQGSGLKMPEEIRKDLKELFSGQYDFLKDRFGQRFFDDI</sequence>
<dbReference type="SUPFAM" id="SSF52540">
    <property type="entry name" value="P-loop containing nucleoside triphosphate hydrolases"/>
    <property type="match status" value="1"/>
</dbReference>
<dbReference type="AlphaFoldDB" id="A0A1M6NN50"/>
<dbReference type="InterPro" id="IPR037359">
    <property type="entry name" value="NST/OST"/>
</dbReference>
<proteinExistence type="predicted"/>
<dbReference type="InterPro" id="IPR027417">
    <property type="entry name" value="P-loop_NTPase"/>
</dbReference>
<protein>
    <submittedName>
        <fullName evidence="2">Sulfotransferase family protein</fullName>
    </submittedName>
</protein>
<dbReference type="Pfam" id="PF13469">
    <property type="entry name" value="Sulfotransfer_3"/>
    <property type="match status" value="1"/>
</dbReference>
<dbReference type="EMBL" id="FRAL01000001">
    <property type="protein sequence ID" value="SHJ97064.1"/>
    <property type="molecule type" value="Genomic_DNA"/>
</dbReference>
<reference evidence="3" key="1">
    <citation type="submission" date="2016-11" db="EMBL/GenBank/DDBJ databases">
        <authorList>
            <person name="Varghese N."/>
            <person name="Submissions S."/>
        </authorList>
    </citation>
    <scope>NUCLEOTIDE SEQUENCE [LARGE SCALE GENOMIC DNA]</scope>
    <source>
        <strain evidence="3">ALO Sharm</strain>
    </source>
</reference>
<dbReference type="PANTHER" id="PTHR10605:SF56">
    <property type="entry name" value="BIFUNCTIONAL HEPARAN SULFATE N-DEACETYLASE_N-SULFOTRANSFERASE"/>
    <property type="match status" value="1"/>
</dbReference>
<dbReference type="GO" id="GO:0008146">
    <property type="term" value="F:sulfotransferase activity"/>
    <property type="evidence" value="ECO:0007669"/>
    <property type="project" value="InterPro"/>
</dbReference>
<keyword evidence="1 2" id="KW-0808">Transferase</keyword>
<keyword evidence="3" id="KW-1185">Reference proteome</keyword>
<dbReference type="RefSeq" id="WP_073292036.1">
    <property type="nucleotide sequence ID" value="NZ_BDEO01000001.1"/>
</dbReference>
<dbReference type="PANTHER" id="PTHR10605">
    <property type="entry name" value="HEPARAN SULFATE SULFOTRANSFERASE"/>
    <property type="match status" value="1"/>
</dbReference>
<accession>A0A1M6NN50</accession>
<gene>
    <name evidence="2" type="ORF">SAMN05192556_101455</name>
</gene>
<dbReference type="Gene3D" id="3.40.50.300">
    <property type="entry name" value="P-loop containing nucleotide triphosphate hydrolases"/>
    <property type="match status" value="1"/>
</dbReference>
<dbReference type="OrthoDB" id="9075305at2"/>
<name>A0A1M6NN50_9GAMM</name>
<evidence type="ECO:0000313" key="3">
    <source>
        <dbReference type="Proteomes" id="UP000184248"/>
    </source>
</evidence>
<dbReference type="Proteomes" id="UP000184248">
    <property type="component" value="Unassembled WGS sequence"/>
</dbReference>
<evidence type="ECO:0000313" key="2">
    <source>
        <dbReference type="EMBL" id="SHJ97064.1"/>
    </source>
</evidence>
<organism evidence="2 3">
    <name type="scientific">Halomonas caseinilytica</name>
    <dbReference type="NCBI Taxonomy" id="438744"/>
    <lineage>
        <taxon>Bacteria</taxon>
        <taxon>Pseudomonadati</taxon>
        <taxon>Pseudomonadota</taxon>
        <taxon>Gammaproteobacteria</taxon>
        <taxon>Oceanospirillales</taxon>
        <taxon>Halomonadaceae</taxon>
        <taxon>Halomonas</taxon>
    </lineage>
</organism>
<evidence type="ECO:0000256" key="1">
    <source>
        <dbReference type="ARBA" id="ARBA00022679"/>
    </source>
</evidence>